<organism evidence="3 4">
    <name type="scientific">Trypanosoma theileri</name>
    <dbReference type="NCBI Taxonomy" id="67003"/>
    <lineage>
        <taxon>Eukaryota</taxon>
        <taxon>Discoba</taxon>
        <taxon>Euglenozoa</taxon>
        <taxon>Kinetoplastea</taxon>
        <taxon>Metakinetoplastina</taxon>
        <taxon>Trypanosomatida</taxon>
        <taxon>Trypanosomatidae</taxon>
        <taxon>Trypanosoma</taxon>
    </lineage>
</organism>
<reference evidence="3 4" key="1">
    <citation type="submission" date="2017-03" db="EMBL/GenBank/DDBJ databases">
        <title>An alternative strategy for trypanosome survival in the mammalian bloodstream revealed through genome and transcriptome analysis of the ubiquitous bovine parasite Trypanosoma (Megatrypanum) theileri.</title>
        <authorList>
            <person name="Kelly S."/>
            <person name="Ivens A."/>
            <person name="Mott A."/>
            <person name="O'Neill E."/>
            <person name="Emms D."/>
            <person name="Macleod O."/>
            <person name="Voorheis P."/>
            <person name="Matthews J."/>
            <person name="Matthews K."/>
            <person name="Carrington M."/>
        </authorList>
    </citation>
    <scope>NUCLEOTIDE SEQUENCE [LARGE SCALE GENOMIC DNA]</scope>
    <source>
        <strain evidence="3">Edinburgh</strain>
    </source>
</reference>
<name>A0A1X0NML8_9TRYP</name>
<accession>A0A1X0NML8</accession>
<sequence>MSMLPYRVLCLLAIVLCCVGVTHADDVKRTSIILEEARDRGEKTSKLKEECDRAGKEAEEAAHNATVFAQRIESSVDKIAVDPKEVEKKKLEGDALIKKARRAAAKAREVAQRTEKSATETHHNAMYALGQAKHHHGSLKGKNVKAPFADMKTAAKNVGKEAQDARQVVRKTKGHARKADAAIKNVKDALKKLDTAVAAAAAPKNINKQQIIQTMENNVKPQTHSQMQEPLPTNEGSVTMGAHETSGLLNTVEVNGTHLEERHHIDAEESNTSEHYHAQQKKEEVRNSTDQRSHERSEAKEMTDDLHTPQAQTQQGNLSENQTHSGRILRQTQYFSYPYSSDTPNLREMAANALLKSDALAKAVHQLDGSSSPALLRVPLLLLLLSVLGCMTVC</sequence>
<dbReference type="EMBL" id="NBCO01000031">
    <property type="protein sequence ID" value="ORC85975.1"/>
    <property type="molecule type" value="Genomic_DNA"/>
</dbReference>
<feature type="compositionally biased region" description="Basic and acidic residues" evidence="1">
    <location>
        <begin position="266"/>
        <end position="307"/>
    </location>
</feature>
<keyword evidence="2" id="KW-0732">Signal</keyword>
<feature type="compositionally biased region" description="Polar residues" evidence="1">
    <location>
        <begin position="309"/>
        <end position="329"/>
    </location>
</feature>
<evidence type="ECO:0000256" key="1">
    <source>
        <dbReference type="SAM" id="MobiDB-lite"/>
    </source>
</evidence>
<comment type="caution">
    <text evidence="3">The sequence shown here is derived from an EMBL/GenBank/DDBJ whole genome shotgun (WGS) entry which is preliminary data.</text>
</comment>
<dbReference type="AlphaFoldDB" id="A0A1X0NML8"/>
<evidence type="ECO:0000313" key="4">
    <source>
        <dbReference type="Proteomes" id="UP000192257"/>
    </source>
</evidence>
<feature type="region of interest" description="Disordered" evidence="1">
    <location>
        <begin position="266"/>
        <end position="329"/>
    </location>
</feature>
<evidence type="ECO:0000313" key="3">
    <source>
        <dbReference type="EMBL" id="ORC85975.1"/>
    </source>
</evidence>
<evidence type="ECO:0000256" key="2">
    <source>
        <dbReference type="SAM" id="SignalP"/>
    </source>
</evidence>
<dbReference type="RefSeq" id="XP_028880041.1">
    <property type="nucleotide sequence ID" value="XM_029028642.1"/>
</dbReference>
<feature type="signal peptide" evidence="2">
    <location>
        <begin position="1"/>
        <end position="24"/>
    </location>
</feature>
<dbReference type="Proteomes" id="UP000192257">
    <property type="component" value="Unassembled WGS sequence"/>
</dbReference>
<dbReference type="VEuPathDB" id="TriTrypDB:TM35_000311610"/>
<gene>
    <name evidence="3" type="ORF">TM35_000311610</name>
</gene>
<keyword evidence="4" id="KW-1185">Reference proteome</keyword>
<dbReference type="GeneID" id="39988422"/>
<proteinExistence type="predicted"/>
<feature type="chain" id="PRO_5013230485" evidence="2">
    <location>
        <begin position="25"/>
        <end position="394"/>
    </location>
</feature>
<protein>
    <submittedName>
        <fullName evidence="3">Uncharacterized protein</fullName>
    </submittedName>
</protein>